<accession>A0AA39HFN3</accession>
<feature type="chain" id="PRO_5041199852" description="Nematode cuticle collagen N-terminal domain-containing protein" evidence="4">
    <location>
        <begin position="21"/>
        <end position="411"/>
    </location>
</feature>
<organism evidence="6 7">
    <name type="scientific">Steinernema hermaphroditum</name>
    <dbReference type="NCBI Taxonomy" id="289476"/>
    <lineage>
        <taxon>Eukaryota</taxon>
        <taxon>Metazoa</taxon>
        <taxon>Ecdysozoa</taxon>
        <taxon>Nematoda</taxon>
        <taxon>Chromadorea</taxon>
        <taxon>Rhabditida</taxon>
        <taxon>Tylenchina</taxon>
        <taxon>Panagrolaimomorpha</taxon>
        <taxon>Strongyloidoidea</taxon>
        <taxon>Steinernematidae</taxon>
        <taxon>Steinernema</taxon>
    </lineage>
</organism>
<feature type="signal peptide" evidence="4">
    <location>
        <begin position="1"/>
        <end position="20"/>
    </location>
</feature>
<keyword evidence="3" id="KW-1133">Transmembrane helix</keyword>
<feature type="compositionally biased region" description="Pro residues" evidence="2">
    <location>
        <begin position="250"/>
        <end position="268"/>
    </location>
</feature>
<dbReference type="GO" id="GO:0042302">
    <property type="term" value="F:structural constituent of cuticle"/>
    <property type="evidence" value="ECO:0007669"/>
    <property type="project" value="InterPro"/>
</dbReference>
<proteinExistence type="predicted"/>
<keyword evidence="1" id="KW-0677">Repeat</keyword>
<feature type="compositionally biased region" description="Gly residues" evidence="2">
    <location>
        <begin position="356"/>
        <end position="372"/>
    </location>
</feature>
<comment type="caution">
    <text evidence="6">The sequence shown here is derived from an EMBL/GenBank/DDBJ whole genome shotgun (WGS) entry which is preliminary data.</text>
</comment>
<feature type="compositionally biased region" description="Gly residues" evidence="2">
    <location>
        <begin position="269"/>
        <end position="280"/>
    </location>
</feature>
<feature type="compositionally biased region" description="Pro residues" evidence="2">
    <location>
        <begin position="315"/>
        <end position="328"/>
    </location>
</feature>
<dbReference type="SMART" id="SM01088">
    <property type="entry name" value="Col_cuticle_N"/>
    <property type="match status" value="1"/>
</dbReference>
<feature type="transmembrane region" description="Helical" evidence="3">
    <location>
        <begin position="110"/>
        <end position="134"/>
    </location>
</feature>
<dbReference type="Proteomes" id="UP001175271">
    <property type="component" value="Unassembled WGS sequence"/>
</dbReference>
<evidence type="ECO:0000313" key="6">
    <source>
        <dbReference type="EMBL" id="KAK0403707.1"/>
    </source>
</evidence>
<evidence type="ECO:0000256" key="2">
    <source>
        <dbReference type="SAM" id="MobiDB-lite"/>
    </source>
</evidence>
<protein>
    <recommendedName>
        <fullName evidence="5">Nematode cuticle collagen N-terminal domain-containing protein</fullName>
    </recommendedName>
</protein>
<keyword evidence="4" id="KW-0732">Signal</keyword>
<evidence type="ECO:0000256" key="4">
    <source>
        <dbReference type="SAM" id="SignalP"/>
    </source>
</evidence>
<feature type="compositionally biased region" description="Gly residues" evidence="2">
    <location>
        <begin position="329"/>
        <end position="344"/>
    </location>
</feature>
<dbReference type="Pfam" id="PF01484">
    <property type="entry name" value="Col_cuticle_N"/>
    <property type="match status" value="1"/>
</dbReference>
<dbReference type="EMBL" id="JAUCMV010000004">
    <property type="protein sequence ID" value="KAK0403707.1"/>
    <property type="molecule type" value="Genomic_DNA"/>
</dbReference>
<reference evidence="6" key="1">
    <citation type="submission" date="2023-06" db="EMBL/GenBank/DDBJ databases">
        <title>Genomic analysis of the entomopathogenic nematode Steinernema hermaphroditum.</title>
        <authorList>
            <person name="Schwarz E.M."/>
            <person name="Heppert J.K."/>
            <person name="Baniya A."/>
            <person name="Schwartz H.T."/>
            <person name="Tan C.-H."/>
            <person name="Antoshechkin I."/>
            <person name="Sternberg P.W."/>
            <person name="Goodrich-Blair H."/>
            <person name="Dillman A.R."/>
        </authorList>
    </citation>
    <scope>NUCLEOTIDE SEQUENCE</scope>
    <source>
        <strain evidence="6">PS9179</strain>
        <tissue evidence="6">Whole animal</tissue>
    </source>
</reference>
<dbReference type="InterPro" id="IPR002486">
    <property type="entry name" value="Col_cuticle_N"/>
</dbReference>
<keyword evidence="7" id="KW-1185">Reference proteome</keyword>
<feature type="region of interest" description="Disordered" evidence="2">
    <location>
        <begin position="203"/>
        <end position="411"/>
    </location>
</feature>
<dbReference type="PANTHER" id="PTHR24637">
    <property type="entry name" value="COLLAGEN"/>
    <property type="match status" value="1"/>
</dbReference>
<evidence type="ECO:0000313" key="7">
    <source>
        <dbReference type="Proteomes" id="UP001175271"/>
    </source>
</evidence>
<evidence type="ECO:0000259" key="5">
    <source>
        <dbReference type="SMART" id="SM01088"/>
    </source>
</evidence>
<evidence type="ECO:0000256" key="1">
    <source>
        <dbReference type="ARBA" id="ARBA00022737"/>
    </source>
</evidence>
<gene>
    <name evidence="6" type="ORF">QR680_017079</name>
</gene>
<evidence type="ECO:0000256" key="3">
    <source>
        <dbReference type="SAM" id="Phobius"/>
    </source>
</evidence>
<sequence length="411" mass="40603">MLSAQLTIACLLVVLAIAYGHSNFVASDSEDSAVPVEVVPLPYGFWQAPQQLVLNTVEDDDAFRPKRSKWASQIRYGKRASWASQRCAANGGQSSPGTAKKLRMTSGTNLLVGVASTGSGIVVVACLVAMGVLFQEINTLYDEVMDDMAEFKTIANDAWHGMVAFEGVVPSGSSQKMEMGSIFRNKRYAGSCNCGARPNGCPAGPPGPPGQRGEPGHFGEPGRDGSPGAPGVSLVVDHGKNGCIQCRAGPPGPPGMDGPPGPPGPDGPPGQGSIGGGAGPSGPPGPPGDAGAPGAPGFPGAPGQPGEDGYRGRSPPGPRGPPGPPGPSGGPGGRGNNGGPGFQGAPGPQGPAGNPGAPGGDGIPGGPGGPGLPGNDAAYCPCPPRSGGGGGSYPSRPPGAYNSGRRRSARI</sequence>
<dbReference type="AlphaFoldDB" id="A0AA39HFN3"/>
<keyword evidence="3" id="KW-0812">Transmembrane</keyword>
<feature type="domain" description="Nematode cuticle collagen N-terminal" evidence="5">
    <location>
        <begin position="112"/>
        <end position="162"/>
    </location>
</feature>
<name>A0AA39HFN3_9BILA</name>
<feature type="compositionally biased region" description="Low complexity" evidence="2">
    <location>
        <begin position="345"/>
        <end position="355"/>
    </location>
</feature>
<keyword evidence="3" id="KW-0472">Membrane</keyword>
<feature type="compositionally biased region" description="Basic and acidic residues" evidence="2">
    <location>
        <begin position="214"/>
        <end position="223"/>
    </location>
</feature>
<dbReference type="PANTHER" id="PTHR24637:SF236">
    <property type="entry name" value="NEMATODE CUTICLE COLLAGEN N-TERMINAL DOMAIN-CONTAINING PROTEIN"/>
    <property type="match status" value="1"/>
</dbReference>